<reference evidence="1" key="1">
    <citation type="submission" date="2020-04" db="EMBL/GenBank/DDBJ databases">
        <authorList>
            <person name="Chiriac C."/>
            <person name="Salcher M."/>
            <person name="Ghai R."/>
            <person name="Kavagutti S V."/>
        </authorList>
    </citation>
    <scope>NUCLEOTIDE SEQUENCE</scope>
</reference>
<evidence type="ECO:0000313" key="1">
    <source>
        <dbReference type="EMBL" id="CAB4122921.1"/>
    </source>
</evidence>
<protein>
    <submittedName>
        <fullName evidence="1">SaV-like</fullName>
    </submittedName>
</protein>
<dbReference type="EMBL" id="LR796165">
    <property type="protein sequence ID" value="CAB4122921.1"/>
    <property type="molecule type" value="Genomic_DNA"/>
</dbReference>
<gene>
    <name evidence="1" type="ORF">UFOVP28_74</name>
</gene>
<sequence>MLQHVEPAMATYVCNEHGPWEYLLDLPPNTLPLCPRCWKISNHVEPVNMVEHPPHYTQGGVECIDAIRAQLSDVEWVGFLRGQVAKYVWRLNKKGDPKENAGKAKFYLNLLMNFLGD</sequence>
<dbReference type="Pfam" id="PF11753">
    <property type="entry name" value="DUF3310"/>
    <property type="match status" value="1"/>
</dbReference>
<name>A0A6J5KMB9_9CAUD</name>
<organism evidence="1">
    <name type="scientific">uncultured Caudovirales phage</name>
    <dbReference type="NCBI Taxonomy" id="2100421"/>
    <lineage>
        <taxon>Viruses</taxon>
        <taxon>Duplodnaviria</taxon>
        <taxon>Heunggongvirae</taxon>
        <taxon>Uroviricota</taxon>
        <taxon>Caudoviricetes</taxon>
        <taxon>Peduoviridae</taxon>
        <taxon>Maltschvirus</taxon>
        <taxon>Maltschvirus maltsch</taxon>
    </lineage>
</organism>
<proteinExistence type="predicted"/>
<accession>A0A6J5KMB9</accession>
<dbReference type="InterPro" id="IPR021739">
    <property type="entry name" value="SaV-like"/>
</dbReference>